<protein>
    <submittedName>
        <fullName evidence="5">MinD superfamily P-loop ATPase, contains an inserted ferredoxin domain</fullName>
    </submittedName>
</protein>
<dbReference type="PANTHER" id="PTHR43534:SF1">
    <property type="entry name" value="4FE-4S CLUSTER CONTAINING PARA FAMILY ATPASE PROTEIN"/>
    <property type="match status" value="1"/>
</dbReference>
<dbReference type="Gene3D" id="3.30.70.20">
    <property type="match status" value="1"/>
</dbReference>
<dbReference type="PANTHER" id="PTHR43534">
    <property type="entry name" value="MIND SUPERFAMILY P-LOOP ATPASE CONTAINING AN INSERTED FERREDOXIN DOMAIN"/>
    <property type="match status" value="1"/>
</dbReference>
<reference evidence="6" key="1">
    <citation type="submission" date="2016-10" db="EMBL/GenBank/DDBJ databases">
        <authorList>
            <person name="Varghese N."/>
            <person name="Submissions S."/>
        </authorList>
    </citation>
    <scope>NUCLEOTIDE SEQUENCE [LARGE SCALE GENOMIC DNA]</scope>
    <source>
        <strain evidence="6">KHC7</strain>
    </source>
</reference>
<dbReference type="Proteomes" id="UP000199355">
    <property type="component" value="Unassembled WGS sequence"/>
</dbReference>
<dbReference type="Gene3D" id="3.40.50.300">
    <property type="entry name" value="P-loop containing nucleotide triphosphate hydrolases"/>
    <property type="match status" value="1"/>
</dbReference>
<feature type="domain" description="4Fe-4S ferredoxin-type" evidence="4">
    <location>
        <begin position="63"/>
        <end position="92"/>
    </location>
</feature>
<dbReference type="RefSeq" id="WP_092154903.1">
    <property type="nucleotide sequence ID" value="NZ_FNBX01000019.1"/>
</dbReference>
<accession>A0A1G7Q7V0</accession>
<dbReference type="InterPro" id="IPR017896">
    <property type="entry name" value="4Fe4S_Fe-S-bd"/>
</dbReference>
<evidence type="ECO:0000256" key="1">
    <source>
        <dbReference type="ARBA" id="ARBA00022723"/>
    </source>
</evidence>
<keyword evidence="2" id="KW-0408">Iron</keyword>
<keyword evidence="6" id="KW-1185">Reference proteome</keyword>
<gene>
    <name evidence="5" type="ORF">SAMN05192586_11931</name>
</gene>
<organism evidence="5 6">
    <name type="scientific">Desulfovibrio legallii</name>
    <dbReference type="NCBI Taxonomy" id="571438"/>
    <lineage>
        <taxon>Bacteria</taxon>
        <taxon>Pseudomonadati</taxon>
        <taxon>Thermodesulfobacteriota</taxon>
        <taxon>Desulfovibrionia</taxon>
        <taxon>Desulfovibrionales</taxon>
        <taxon>Desulfovibrionaceae</taxon>
        <taxon>Desulfovibrio</taxon>
    </lineage>
</organism>
<dbReference type="Pfam" id="PF01656">
    <property type="entry name" value="CbiA"/>
    <property type="match status" value="1"/>
</dbReference>
<evidence type="ECO:0000256" key="2">
    <source>
        <dbReference type="ARBA" id="ARBA00023004"/>
    </source>
</evidence>
<dbReference type="STRING" id="571438.SAMN05192586_11931"/>
<dbReference type="GO" id="GO:0051536">
    <property type="term" value="F:iron-sulfur cluster binding"/>
    <property type="evidence" value="ECO:0007669"/>
    <property type="project" value="UniProtKB-KW"/>
</dbReference>
<dbReference type="InterPro" id="IPR017900">
    <property type="entry name" value="4Fe4S_Fe_S_CS"/>
</dbReference>
<dbReference type="EMBL" id="FNBX01000019">
    <property type="protein sequence ID" value="SDF93680.1"/>
    <property type="molecule type" value="Genomic_DNA"/>
</dbReference>
<dbReference type="PROSITE" id="PS51379">
    <property type="entry name" value="4FE4S_FER_2"/>
    <property type="match status" value="2"/>
</dbReference>
<dbReference type="AlphaFoldDB" id="A0A1G7Q7V0"/>
<dbReference type="Pfam" id="PF00037">
    <property type="entry name" value="Fer4"/>
    <property type="match status" value="2"/>
</dbReference>
<evidence type="ECO:0000259" key="4">
    <source>
        <dbReference type="PROSITE" id="PS51379"/>
    </source>
</evidence>
<dbReference type="OrthoDB" id="9778602at2"/>
<dbReference type="PROSITE" id="PS00198">
    <property type="entry name" value="4FE4S_FER_1"/>
    <property type="match status" value="1"/>
</dbReference>
<proteinExistence type="predicted"/>
<dbReference type="SUPFAM" id="SSF52540">
    <property type="entry name" value="P-loop containing nucleoside triphosphate hydrolases"/>
    <property type="match status" value="1"/>
</dbReference>
<feature type="domain" description="4Fe-4S ferredoxin-type" evidence="4">
    <location>
        <begin position="93"/>
        <end position="122"/>
    </location>
</feature>
<evidence type="ECO:0000313" key="5">
    <source>
        <dbReference type="EMBL" id="SDF93680.1"/>
    </source>
</evidence>
<keyword evidence="3" id="KW-0411">Iron-sulfur</keyword>
<keyword evidence="1" id="KW-0479">Metal-binding</keyword>
<sequence>MPEIVVISGKGGTGKTSFCAAFAALAHAEGLGLALADLDVDVPDLHILLDPRRIQEEDFVSGNAAVVDPARCTGCGQCAALCRFDAVSLAADGTAAVDPLACEGCGVCWSLCPAQAIDFPEQHCGHWYVSETRLGPFVHAQLTPGAENSGRLVALLKRQARELAARRGLDWLLCDGSPGVGCPVISSLSGADLAVAVVEPTPAGRHDFARVAELCAHFRIPVAVCINKADLNPEEAAAIRAHAAKNGHTVAGELPFSPLVPQAMLRRHALTEETSPQNAVLNASLADMWRQIRRLALAAPRRPAGALTHL</sequence>
<evidence type="ECO:0000256" key="3">
    <source>
        <dbReference type="ARBA" id="ARBA00023014"/>
    </source>
</evidence>
<dbReference type="InterPro" id="IPR002586">
    <property type="entry name" value="CobQ/CobB/MinD/ParA_Nub-bd_dom"/>
</dbReference>
<name>A0A1G7Q7V0_9BACT</name>
<evidence type="ECO:0000313" key="6">
    <source>
        <dbReference type="Proteomes" id="UP000199355"/>
    </source>
</evidence>
<dbReference type="CDD" id="cd03110">
    <property type="entry name" value="SIMIBI_bact_arch"/>
    <property type="match status" value="1"/>
</dbReference>
<dbReference type="InterPro" id="IPR027417">
    <property type="entry name" value="P-loop_NTPase"/>
</dbReference>
<dbReference type="GO" id="GO:0046872">
    <property type="term" value="F:metal ion binding"/>
    <property type="evidence" value="ECO:0007669"/>
    <property type="project" value="UniProtKB-KW"/>
</dbReference>